<dbReference type="Gene3D" id="3.30.70.270">
    <property type="match status" value="1"/>
</dbReference>
<accession>A0A5P8JT67</accession>
<sequence length="322" mass="37285">MMMFSTNNILHCLLVGQSFFLVFHFNCKFKCNQKRLVWLSLATTLLVWYWWLPHAPLWAGFYLATLILMWVAQRYAKPIGHIWWCYLPFAVLFAAPFMIINYLSLRGIDVGWLWEVGSCLVLAGLLWMVHFGVKRQRAKTALLKSEARIDELTQLNNFRVFNEDLLTIYQQSQISGTPFALYTFDIDHFKGINDRYGHLMGNQVLEAVATRMEVVANHLGYPDVRCYRTGGEEFSLIIPQIVPSIKQAEKIAWRIHDELGALHFVSEAGQPFQITVSLGEDRSRSDDQNYLDVYNRADQYLYNSKRAGRNTVTINGQTLTQR</sequence>
<dbReference type="PANTHER" id="PTHR45138">
    <property type="entry name" value="REGULATORY COMPONENTS OF SENSORY TRANSDUCTION SYSTEM"/>
    <property type="match status" value="1"/>
</dbReference>
<dbReference type="PROSITE" id="PS50887">
    <property type="entry name" value="GGDEF"/>
    <property type="match status" value="1"/>
</dbReference>
<dbReference type="InterPro" id="IPR050469">
    <property type="entry name" value="Diguanylate_Cyclase"/>
</dbReference>
<reference evidence="3 4" key="1">
    <citation type="submission" date="2019-10" db="EMBL/GenBank/DDBJ databases">
        <title>Genome sequencing of Lactobacillus manihotivorans.</title>
        <authorList>
            <person name="Kim K."/>
        </authorList>
    </citation>
    <scope>NUCLEOTIDE SEQUENCE [LARGE SCALE GENOMIC DNA]</scope>
    <source>
        <strain evidence="3 4">LM010</strain>
    </source>
</reference>
<feature type="transmembrane region" description="Helical" evidence="1">
    <location>
        <begin position="111"/>
        <end position="129"/>
    </location>
</feature>
<dbReference type="Pfam" id="PF00990">
    <property type="entry name" value="GGDEF"/>
    <property type="match status" value="1"/>
</dbReference>
<dbReference type="NCBIfam" id="TIGR00254">
    <property type="entry name" value="GGDEF"/>
    <property type="match status" value="1"/>
</dbReference>
<organism evidence="3 4">
    <name type="scientific">Lacticaseibacillus manihotivorans</name>
    <dbReference type="NCBI Taxonomy" id="88233"/>
    <lineage>
        <taxon>Bacteria</taxon>
        <taxon>Bacillati</taxon>
        <taxon>Bacillota</taxon>
        <taxon>Bacilli</taxon>
        <taxon>Lactobacillales</taxon>
        <taxon>Lactobacillaceae</taxon>
        <taxon>Lacticaseibacillus</taxon>
    </lineage>
</organism>
<keyword evidence="1" id="KW-0472">Membrane</keyword>
<dbReference type="InterPro" id="IPR029787">
    <property type="entry name" value="Nucleotide_cyclase"/>
</dbReference>
<feature type="domain" description="GGDEF" evidence="2">
    <location>
        <begin position="177"/>
        <end position="317"/>
    </location>
</feature>
<dbReference type="PANTHER" id="PTHR45138:SF9">
    <property type="entry name" value="DIGUANYLATE CYCLASE DGCM-RELATED"/>
    <property type="match status" value="1"/>
</dbReference>
<keyword evidence="1" id="KW-1133">Transmembrane helix</keyword>
<evidence type="ECO:0000259" key="2">
    <source>
        <dbReference type="PROSITE" id="PS50887"/>
    </source>
</evidence>
<name>A0A5P8JT67_9LACO</name>
<dbReference type="InterPro" id="IPR043128">
    <property type="entry name" value="Rev_trsase/Diguanyl_cyclase"/>
</dbReference>
<evidence type="ECO:0000256" key="1">
    <source>
        <dbReference type="SAM" id="Phobius"/>
    </source>
</evidence>
<dbReference type="SMART" id="SM00267">
    <property type="entry name" value="GGDEF"/>
    <property type="match status" value="1"/>
</dbReference>
<dbReference type="GO" id="GO:0052621">
    <property type="term" value="F:diguanylate cyclase activity"/>
    <property type="evidence" value="ECO:0007669"/>
    <property type="project" value="TreeGrafter"/>
</dbReference>
<evidence type="ECO:0000313" key="4">
    <source>
        <dbReference type="Proteomes" id="UP000388452"/>
    </source>
</evidence>
<dbReference type="SUPFAM" id="SSF55073">
    <property type="entry name" value="Nucleotide cyclase"/>
    <property type="match status" value="1"/>
</dbReference>
<dbReference type="AlphaFoldDB" id="A0A5P8JT67"/>
<keyword evidence="1" id="KW-0812">Transmembrane</keyword>
<dbReference type="CDD" id="cd01949">
    <property type="entry name" value="GGDEF"/>
    <property type="match status" value="1"/>
</dbReference>
<feature type="transmembrane region" description="Helical" evidence="1">
    <location>
        <begin position="35"/>
        <end position="51"/>
    </location>
</feature>
<feature type="transmembrane region" description="Helical" evidence="1">
    <location>
        <begin position="57"/>
        <end position="76"/>
    </location>
</feature>
<protein>
    <submittedName>
        <fullName evidence="3">Diguanylate cyclase</fullName>
    </submittedName>
</protein>
<feature type="transmembrane region" description="Helical" evidence="1">
    <location>
        <begin position="83"/>
        <end position="105"/>
    </location>
</feature>
<gene>
    <name evidence="3" type="ORF">LM010_10680</name>
</gene>
<dbReference type="Proteomes" id="UP000388452">
    <property type="component" value="Chromosome"/>
</dbReference>
<dbReference type="InterPro" id="IPR000160">
    <property type="entry name" value="GGDEF_dom"/>
</dbReference>
<proteinExistence type="predicted"/>
<evidence type="ECO:0000313" key="3">
    <source>
        <dbReference type="EMBL" id="QFQ91861.1"/>
    </source>
</evidence>
<dbReference type="EMBL" id="CP045068">
    <property type="protein sequence ID" value="QFQ91861.1"/>
    <property type="molecule type" value="Genomic_DNA"/>
</dbReference>